<dbReference type="EMBL" id="DS016984">
    <property type="protein sequence ID" value="KMU83938.1"/>
    <property type="molecule type" value="Genomic_DNA"/>
</dbReference>
<evidence type="ECO:0000313" key="3">
    <source>
        <dbReference type="EMBL" id="KMU83938.1"/>
    </source>
</evidence>
<gene>
    <name evidence="3" type="ORF">CIHG_01722</name>
</gene>
<dbReference type="SUPFAM" id="SSF46609">
    <property type="entry name" value="Fe,Mn superoxide dismutase (SOD), N-terminal domain"/>
    <property type="match status" value="1"/>
</dbReference>
<comment type="function">
    <text evidence="1">Component of the mitochondrial ribosome (mitoribosome), a dedicated translation machinery responsible for the synthesis of mitochondrial genome-encoded proteins, including at least some of the essential transmembrane subunits of the mitochondrial respiratory chain. The mitoribosomes are attached to the mitochondrial inner membrane and translation products are cotranslationally integrated into the membrane.</text>
</comment>
<dbReference type="InterPro" id="IPR036324">
    <property type="entry name" value="Mn/Fe_SOD_N_sf"/>
</dbReference>
<dbReference type="SUPFAM" id="SSF54719">
    <property type="entry name" value="Fe,Mn superoxide dismutase (SOD), C-terminal domain"/>
    <property type="match status" value="1"/>
</dbReference>
<dbReference type="Proteomes" id="UP000054563">
    <property type="component" value="Unassembled WGS sequence"/>
</dbReference>
<dbReference type="eggNOG" id="KOG0876">
    <property type="taxonomic scope" value="Eukaryota"/>
</dbReference>
<dbReference type="GO" id="GO:0004784">
    <property type="term" value="F:superoxide dismutase activity"/>
    <property type="evidence" value="ECO:0007669"/>
    <property type="project" value="InterPro"/>
</dbReference>
<dbReference type="PANTHER" id="PTHR43595">
    <property type="entry name" value="37S RIBOSOMAL PROTEIN S26, MITOCHONDRIAL"/>
    <property type="match status" value="1"/>
</dbReference>
<sequence>MVGLQATTLCFRRAAKLGSVSSEGGGCQSAHADWPELETFRAASQVLAPKKFSAAQERRVRPRCVRGSGWESVGDDPSWFFMIFQRLLRPQLGLRAVSSTKVGFQPPIARSVRETLTKLPHQTFLSQSHARGVHSVPTLMYDATFRENGVSELLSPEGYDMAWTQYQGMVVDKLNLLTAEAKEALIRTHRNARRESAGRSLLLKYARDASMASLFNYASMAHNNHFFFNCISPEPVAIPQKLEEAIDESCSSLDSLKAEFLATANAMFGPGFVWLVKVKDTAELKILCTYIAGSPYPGAHFRRQSVDMATQTTGVAGGENPQVASKLATRTFGAMGPYSKSKVLAPGGADIHPILCVNTWEHVWLRDWGIGGKPGYLEKWWDRINWDEVFQNYNQVGPESVLSSKRSRSHAPYYS</sequence>
<dbReference type="STRING" id="396776.A0A0J8U9Z5"/>
<dbReference type="Gene3D" id="3.55.40.20">
    <property type="entry name" value="Iron/manganese superoxide dismutase, C-terminal domain"/>
    <property type="match status" value="1"/>
</dbReference>
<dbReference type="AlphaFoldDB" id="A0A0J8U9Z5"/>
<dbReference type="VEuPathDB" id="FungiDB:CIHG_01722"/>
<feature type="domain" description="Manganese/iron superoxide dismutase C-terminal" evidence="2">
    <location>
        <begin position="240"/>
        <end position="295"/>
    </location>
</feature>
<dbReference type="GO" id="GO:0046872">
    <property type="term" value="F:metal ion binding"/>
    <property type="evidence" value="ECO:0007669"/>
    <property type="project" value="InterPro"/>
</dbReference>
<dbReference type="PANTHER" id="PTHR43595:SF2">
    <property type="entry name" value="SMALL RIBOSOMAL SUBUNIT PROTEIN MS42"/>
    <property type="match status" value="1"/>
</dbReference>
<dbReference type="InterPro" id="IPR019832">
    <property type="entry name" value="Mn/Fe_SOD_C"/>
</dbReference>
<accession>A0A0J8U9Z5</accession>
<dbReference type="Pfam" id="PF02777">
    <property type="entry name" value="Sod_Fe_C"/>
    <property type="match status" value="2"/>
</dbReference>
<dbReference type="InterPro" id="IPR036314">
    <property type="entry name" value="SOD_C_sf"/>
</dbReference>
<reference evidence="4" key="1">
    <citation type="journal article" date="2010" name="Genome Res.">
        <title>Population genomic sequencing of Coccidioides fungi reveals recent hybridization and transposon control.</title>
        <authorList>
            <person name="Neafsey D.E."/>
            <person name="Barker B.M."/>
            <person name="Sharpton T.J."/>
            <person name="Stajich J.E."/>
            <person name="Park D.J."/>
            <person name="Whiston E."/>
            <person name="Hung C.-Y."/>
            <person name="McMahan C."/>
            <person name="White J."/>
            <person name="Sykes S."/>
            <person name="Heiman D."/>
            <person name="Young S."/>
            <person name="Zeng Q."/>
            <person name="Abouelleil A."/>
            <person name="Aftuck L."/>
            <person name="Bessette D."/>
            <person name="Brown A."/>
            <person name="FitzGerald M."/>
            <person name="Lui A."/>
            <person name="Macdonald J.P."/>
            <person name="Priest M."/>
            <person name="Orbach M.J."/>
            <person name="Galgiani J.N."/>
            <person name="Kirkland T.N."/>
            <person name="Cole G.T."/>
            <person name="Birren B.W."/>
            <person name="Henn M.R."/>
            <person name="Taylor J.W."/>
            <person name="Rounsley S.D."/>
        </authorList>
    </citation>
    <scope>NUCLEOTIDE SEQUENCE [LARGE SCALE GENOMIC DNA]</scope>
    <source>
        <strain evidence="4">H538.4</strain>
    </source>
</reference>
<dbReference type="OrthoDB" id="275227at2759"/>
<proteinExistence type="predicted"/>
<evidence type="ECO:0000256" key="1">
    <source>
        <dbReference type="ARBA" id="ARBA00037226"/>
    </source>
</evidence>
<feature type="domain" description="Manganese/iron superoxide dismutase C-terminal" evidence="2">
    <location>
        <begin position="351"/>
        <end position="391"/>
    </location>
</feature>
<organism evidence="3 4">
    <name type="scientific">Coccidioides immitis H538.4</name>
    <dbReference type="NCBI Taxonomy" id="396776"/>
    <lineage>
        <taxon>Eukaryota</taxon>
        <taxon>Fungi</taxon>
        <taxon>Dikarya</taxon>
        <taxon>Ascomycota</taxon>
        <taxon>Pezizomycotina</taxon>
        <taxon>Eurotiomycetes</taxon>
        <taxon>Eurotiomycetidae</taxon>
        <taxon>Onygenales</taxon>
        <taxon>Onygenaceae</taxon>
        <taxon>Coccidioides</taxon>
    </lineage>
</organism>
<dbReference type="GO" id="GO:0005737">
    <property type="term" value="C:cytoplasm"/>
    <property type="evidence" value="ECO:0007669"/>
    <property type="project" value="TreeGrafter"/>
</dbReference>
<name>A0A0J8U9Z5_COCIT</name>
<protein>
    <recommendedName>
        <fullName evidence="2">Manganese/iron superoxide dismutase C-terminal domain-containing protein</fullName>
    </recommendedName>
</protein>
<evidence type="ECO:0000313" key="4">
    <source>
        <dbReference type="Proteomes" id="UP000054563"/>
    </source>
</evidence>
<evidence type="ECO:0000259" key="2">
    <source>
        <dbReference type="Pfam" id="PF02777"/>
    </source>
</evidence>